<gene>
    <name evidence="3" type="ORF">I0K15_18160</name>
</gene>
<dbReference type="KEGG" id="poz:I0K15_18160"/>
<proteinExistence type="predicted"/>
<dbReference type="Proteomes" id="UP000594800">
    <property type="component" value="Chromosome"/>
</dbReference>
<accession>A0A7S9LRK1</accession>
<dbReference type="EMBL" id="CP064942">
    <property type="protein sequence ID" value="QPH53680.1"/>
    <property type="molecule type" value="Genomic_DNA"/>
</dbReference>
<feature type="region of interest" description="Disordered" evidence="1">
    <location>
        <begin position="34"/>
        <end position="54"/>
    </location>
</feature>
<dbReference type="PROSITE" id="PS51257">
    <property type="entry name" value="PROKAR_LIPOPROTEIN"/>
    <property type="match status" value="1"/>
</dbReference>
<keyword evidence="2" id="KW-0732">Signal</keyword>
<evidence type="ECO:0000313" key="4">
    <source>
        <dbReference type="Proteomes" id="UP000594800"/>
    </source>
</evidence>
<dbReference type="RefSeq" id="WP_196102889.1">
    <property type="nucleotide sequence ID" value="NZ_CP064942.1"/>
</dbReference>
<evidence type="ECO:0000313" key="3">
    <source>
        <dbReference type="EMBL" id="QPH53680.1"/>
    </source>
</evidence>
<name>A0A7S9LRK1_9RHOB</name>
<dbReference type="AlphaFoldDB" id="A0A7S9LRK1"/>
<evidence type="ECO:0000256" key="1">
    <source>
        <dbReference type="SAM" id="MobiDB-lite"/>
    </source>
</evidence>
<sequence length="54" mass="5571">MQIRTFALTLAALGFIAAPVLAQGGGGCNWGAYDRSASAEQDTNPVFPTDDARG</sequence>
<protein>
    <submittedName>
        <fullName evidence="3">Uncharacterized protein</fullName>
    </submittedName>
</protein>
<feature type="signal peptide" evidence="2">
    <location>
        <begin position="1"/>
        <end position="22"/>
    </location>
</feature>
<reference evidence="3 4" key="1">
    <citation type="submission" date="2020-11" db="EMBL/GenBank/DDBJ databases">
        <title>Description of Pontivivens ytuae sp. nov. isolated from deep sea sediment of Mariana Trench.</title>
        <authorList>
            <person name="Wang Z."/>
            <person name="Sun Q.-L."/>
            <person name="Xu X.-D."/>
            <person name="Tang Y.-Z."/>
            <person name="Zhang J."/>
        </authorList>
    </citation>
    <scope>NUCLEOTIDE SEQUENCE [LARGE SCALE GENOMIC DNA]</scope>
    <source>
        <strain evidence="3 4">MT2928</strain>
    </source>
</reference>
<feature type="chain" id="PRO_5032894596" evidence="2">
    <location>
        <begin position="23"/>
        <end position="54"/>
    </location>
</feature>
<organism evidence="3 4">
    <name type="scientific">Pontivivens ytuae</name>
    <dbReference type="NCBI Taxonomy" id="2789856"/>
    <lineage>
        <taxon>Bacteria</taxon>
        <taxon>Pseudomonadati</taxon>
        <taxon>Pseudomonadota</taxon>
        <taxon>Alphaproteobacteria</taxon>
        <taxon>Rhodobacterales</taxon>
        <taxon>Paracoccaceae</taxon>
        <taxon>Pontivivens</taxon>
    </lineage>
</organism>
<evidence type="ECO:0000256" key="2">
    <source>
        <dbReference type="SAM" id="SignalP"/>
    </source>
</evidence>
<keyword evidence="4" id="KW-1185">Reference proteome</keyword>